<proteinExistence type="predicted"/>
<dbReference type="RefSeq" id="WP_234815851.1">
    <property type="nucleotide sequence ID" value="NZ_AP022579.1"/>
</dbReference>
<evidence type="ECO:0000313" key="4">
    <source>
        <dbReference type="EMBL" id="BBX91445.1"/>
    </source>
</evidence>
<evidence type="ECO:0000256" key="2">
    <source>
        <dbReference type="SAM" id="Phobius"/>
    </source>
</evidence>
<dbReference type="EMBL" id="AP022579">
    <property type="protein sequence ID" value="BBX91445.1"/>
    <property type="molecule type" value="Genomic_DNA"/>
</dbReference>
<dbReference type="Proteomes" id="UP000466683">
    <property type="component" value="Chromosome"/>
</dbReference>
<feature type="compositionally biased region" description="Pro residues" evidence="1">
    <location>
        <begin position="56"/>
        <end position="68"/>
    </location>
</feature>
<name>A0ABN5ZBA0_9MYCO</name>
<dbReference type="InterPro" id="IPR025637">
    <property type="entry name" value="DUF4333"/>
</dbReference>
<evidence type="ECO:0000313" key="5">
    <source>
        <dbReference type="Proteomes" id="UP000466683"/>
    </source>
</evidence>
<keyword evidence="2" id="KW-0472">Membrane</keyword>
<reference evidence="4 5" key="1">
    <citation type="journal article" date="2019" name="Emerg. Microbes Infect.">
        <title>Comprehensive subspecies identification of 175 nontuberculous mycobacteria species based on 7547 genomic profiles.</title>
        <authorList>
            <person name="Matsumoto Y."/>
            <person name="Kinjo T."/>
            <person name="Motooka D."/>
            <person name="Nabeya D."/>
            <person name="Jung N."/>
            <person name="Uechi K."/>
            <person name="Horii T."/>
            <person name="Iida T."/>
            <person name="Fujita J."/>
            <person name="Nakamura S."/>
        </authorList>
    </citation>
    <scope>NUCLEOTIDE SEQUENCE [LARGE SCALE GENOMIC DNA]</scope>
    <source>
        <strain evidence="4 5">JCM 15653</strain>
    </source>
</reference>
<gene>
    <name evidence="4" type="ORF">MBOE_30940</name>
</gene>
<dbReference type="Pfam" id="PF14230">
    <property type="entry name" value="DUF4333"/>
    <property type="match status" value="1"/>
</dbReference>
<feature type="region of interest" description="Disordered" evidence="1">
    <location>
        <begin position="1"/>
        <end position="77"/>
    </location>
</feature>
<protein>
    <recommendedName>
        <fullName evidence="3">DUF4333 domain-containing protein</fullName>
    </recommendedName>
</protein>
<sequence>MSGPEQPWWARPGGAPLPGGTPPPGPRPPRPAWTPPPRQPSPPQQPPRHHARAAPAPAPPRAPQPPAHPKPKSQLPGRRVQISAAVAAAAVVVIGVGLWVWSRSDATGTRLDVRQAEAGVAQILSDPINGYGANRVVAVACNDGKNPVVHTGETFTCAVEINDTLRRVIVEFTDDNGTYAVDGPR</sequence>
<keyword evidence="2" id="KW-1133">Transmembrane helix</keyword>
<feature type="domain" description="DUF4333" evidence="3">
    <location>
        <begin position="95"/>
        <end position="177"/>
    </location>
</feature>
<feature type="transmembrane region" description="Helical" evidence="2">
    <location>
        <begin position="80"/>
        <end position="101"/>
    </location>
</feature>
<keyword evidence="5" id="KW-1185">Reference proteome</keyword>
<organism evidence="4 5">
    <name type="scientific">Mycolicibacterium boenickei</name>
    <dbReference type="NCBI Taxonomy" id="146017"/>
    <lineage>
        <taxon>Bacteria</taxon>
        <taxon>Bacillati</taxon>
        <taxon>Actinomycetota</taxon>
        <taxon>Actinomycetes</taxon>
        <taxon>Mycobacteriales</taxon>
        <taxon>Mycobacteriaceae</taxon>
        <taxon>Mycolicibacterium</taxon>
    </lineage>
</organism>
<feature type="compositionally biased region" description="Pro residues" evidence="1">
    <location>
        <begin position="19"/>
        <end position="46"/>
    </location>
</feature>
<accession>A0ABN5ZBA0</accession>
<evidence type="ECO:0000259" key="3">
    <source>
        <dbReference type="Pfam" id="PF14230"/>
    </source>
</evidence>
<keyword evidence="2" id="KW-0812">Transmembrane</keyword>
<evidence type="ECO:0000256" key="1">
    <source>
        <dbReference type="SAM" id="MobiDB-lite"/>
    </source>
</evidence>